<dbReference type="VEuPathDB" id="FungiDB:RhiirFUN_025585"/>
<reference evidence="1" key="1">
    <citation type="submission" date="2013-07" db="EMBL/GenBank/DDBJ databases">
        <title>The genome of an arbuscular mycorrhizal fungus provides insights into the evolution of the oldest plant symbiosis.</title>
        <authorList>
            <consortium name="DOE Joint Genome Institute"/>
            <person name="Tisserant E."/>
            <person name="Malbreil M."/>
            <person name="Kuo A."/>
            <person name="Kohler A."/>
            <person name="Symeonidi A."/>
            <person name="Balestrini R."/>
            <person name="Charron P."/>
            <person name="Duensing N."/>
            <person name="Frei-dit-Frey N."/>
            <person name="Gianinazzi-Pearson V."/>
            <person name="Gilbert B."/>
            <person name="Handa Y."/>
            <person name="Hijri M."/>
            <person name="Kaul R."/>
            <person name="Kawaguchi M."/>
            <person name="Krajinski F."/>
            <person name="Lammers P."/>
            <person name="Lapierre D."/>
            <person name="Masclaux F.G."/>
            <person name="Murat C."/>
            <person name="Morin E."/>
            <person name="Ndikumana S."/>
            <person name="Pagni M."/>
            <person name="Petitpierre D."/>
            <person name="Requena N."/>
            <person name="Rosikiewicz P."/>
            <person name="Riley R."/>
            <person name="Saito K."/>
            <person name="San Clemente H."/>
            <person name="Shapiro H."/>
            <person name="van Tuinen D."/>
            <person name="Becard G."/>
            <person name="Bonfante P."/>
            <person name="Paszkowski U."/>
            <person name="Shachar-Hill Y."/>
            <person name="Young J.P."/>
            <person name="Sanders I.R."/>
            <person name="Henrissat B."/>
            <person name="Rensing S.A."/>
            <person name="Grigoriev I.V."/>
            <person name="Corradi N."/>
            <person name="Roux C."/>
            <person name="Martin F."/>
        </authorList>
    </citation>
    <scope>NUCLEOTIDE SEQUENCE</scope>
    <source>
        <strain evidence="1">DAOM 197198</strain>
    </source>
</reference>
<evidence type="ECO:0000313" key="1">
    <source>
        <dbReference type="EMBL" id="ESA04075.1"/>
    </source>
</evidence>
<protein>
    <submittedName>
        <fullName evidence="1">Uncharacterized protein</fullName>
    </submittedName>
</protein>
<dbReference type="EMBL" id="KI294598">
    <property type="protein sequence ID" value="ESA04075.1"/>
    <property type="molecule type" value="Genomic_DNA"/>
</dbReference>
<sequence>MSHMGDSVGTPAELFLEFIAENGFLKTLFDKNPQQPVDKAQLLVDMFGESANLNNFAQQAAVTNIQPTTLSLLFSIALYVSSRLWDDFASRAYTNYGDMGDSESECPSADDEFGSTFLSTLKTTPKPVHITPPILPDVEITPVNQTVTPETSRKKDKQKARVAKDKQVIHQSFTANPEAQTPDKQNTLFLGAKTTAPGDDEREQVRDIIVYDIPYTWDVDKILGELTLWGKTIKLSLKRQHKYQTLRVKIVLNSFSLPQFTKFWTTDLGGIPVRWFPASWTLRERKQREKFQAVIHDIPVDMTMATLWADRKPQPFLTTCGASAFKIIQTSKGKRKLVGYFENWEATLKALGTPQAFWENFLELKWCQHSLPTLKKAPTK</sequence>
<proteinExistence type="predicted"/>
<accession>U9T7H1</accession>
<name>U9T7H1_RHIID</name>
<gene>
    <name evidence="1" type="ORF">GLOINDRAFT_4947</name>
</gene>
<dbReference type="HOGENOM" id="CLU_042186_2_0_1"/>
<dbReference type="AlphaFoldDB" id="U9T7H1"/>
<organism evidence="1">
    <name type="scientific">Rhizophagus irregularis (strain DAOM 181602 / DAOM 197198 / MUCL 43194)</name>
    <name type="common">Arbuscular mycorrhizal fungus</name>
    <name type="synonym">Glomus intraradices</name>
    <dbReference type="NCBI Taxonomy" id="747089"/>
    <lineage>
        <taxon>Eukaryota</taxon>
        <taxon>Fungi</taxon>
        <taxon>Fungi incertae sedis</taxon>
        <taxon>Mucoromycota</taxon>
        <taxon>Glomeromycotina</taxon>
        <taxon>Glomeromycetes</taxon>
        <taxon>Glomerales</taxon>
        <taxon>Glomeraceae</taxon>
        <taxon>Rhizophagus</taxon>
    </lineage>
</organism>
<dbReference type="VEuPathDB" id="FungiDB:RhiirFUN_012519"/>